<dbReference type="AlphaFoldDB" id="Q8XKV1"/>
<accession>Q8XKV1</accession>
<gene>
    <name evidence="1" type="ordered locus">CPE1291</name>
</gene>
<proteinExistence type="predicted"/>
<dbReference type="KEGG" id="cpe:CPE1291"/>
<name>Q8XKV1_CLOPE</name>
<reference evidence="1 2" key="1">
    <citation type="journal article" date="2002" name="Proc. Natl. Acad. Sci. U.S.A.">
        <title>Complete genome sequence of Clostridium perfringens, an anaerobic flesh-eater.</title>
        <authorList>
            <person name="Shimizu T."/>
            <person name="Ohtani K."/>
            <person name="Hirakawa H."/>
            <person name="Ohshima K."/>
            <person name="Yamashita A."/>
            <person name="Shiba T."/>
            <person name="Ogasawara N."/>
            <person name="Hattori M."/>
            <person name="Kuhara S."/>
            <person name="Hayashi H."/>
        </authorList>
    </citation>
    <scope>NUCLEOTIDE SEQUENCE [LARGE SCALE GENOMIC DNA]</scope>
    <source>
        <strain evidence="2">13 / Type A</strain>
    </source>
</reference>
<evidence type="ECO:0000313" key="1">
    <source>
        <dbReference type="EMBL" id="BAB80997.1"/>
    </source>
</evidence>
<dbReference type="HOGENOM" id="CLU_2933208_0_0_9"/>
<dbReference type="Proteomes" id="UP000000818">
    <property type="component" value="Chromosome"/>
</dbReference>
<sequence>MKLTKEKVCLWTFSEGILKHKTTLVESLTGLLSDTGSTPVASTIKTTKIIFFDFCGFFIV</sequence>
<evidence type="ECO:0000313" key="2">
    <source>
        <dbReference type="Proteomes" id="UP000000818"/>
    </source>
</evidence>
<protein>
    <submittedName>
        <fullName evidence="1">Uncharacterized protein</fullName>
    </submittedName>
</protein>
<dbReference type="EMBL" id="BA000016">
    <property type="protein sequence ID" value="BAB80997.1"/>
    <property type="molecule type" value="Genomic_DNA"/>
</dbReference>
<organism evidence="1 2">
    <name type="scientific">Clostridium perfringens (strain 13 / Type A)</name>
    <dbReference type="NCBI Taxonomy" id="195102"/>
    <lineage>
        <taxon>Bacteria</taxon>
        <taxon>Bacillati</taxon>
        <taxon>Bacillota</taxon>
        <taxon>Clostridia</taxon>
        <taxon>Eubacteriales</taxon>
        <taxon>Clostridiaceae</taxon>
        <taxon>Clostridium</taxon>
    </lineage>
</organism>